<evidence type="ECO:0000256" key="1">
    <source>
        <dbReference type="SAM" id="Phobius"/>
    </source>
</evidence>
<dbReference type="EMBL" id="VJVZ01000003">
    <property type="protein sequence ID" value="TRW25729.1"/>
    <property type="molecule type" value="Genomic_DNA"/>
</dbReference>
<proteinExistence type="predicted"/>
<comment type="caution">
    <text evidence="2">The sequence shown here is derived from an EMBL/GenBank/DDBJ whole genome shotgun (WGS) entry which is preliminary data.</text>
</comment>
<dbReference type="OrthoDB" id="981524at2"/>
<dbReference type="AlphaFoldDB" id="A0A552V5K1"/>
<feature type="transmembrane region" description="Helical" evidence="1">
    <location>
        <begin position="51"/>
        <end position="70"/>
    </location>
</feature>
<evidence type="ECO:0000313" key="3">
    <source>
        <dbReference type="Proteomes" id="UP000320643"/>
    </source>
</evidence>
<protein>
    <submittedName>
        <fullName evidence="2">Uncharacterized protein</fullName>
    </submittedName>
</protein>
<keyword evidence="1" id="KW-0472">Membrane</keyword>
<name>A0A552V5K1_9FLAO</name>
<organism evidence="2 3">
    <name type="scientific">Flavobacterium zepuense</name>
    <dbReference type="NCBI Taxonomy" id="2593302"/>
    <lineage>
        <taxon>Bacteria</taxon>
        <taxon>Pseudomonadati</taxon>
        <taxon>Bacteroidota</taxon>
        <taxon>Flavobacteriia</taxon>
        <taxon>Flavobacteriales</taxon>
        <taxon>Flavobacteriaceae</taxon>
        <taxon>Flavobacterium</taxon>
    </lineage>
</organism>
<dbReference type="Proteomes" id="UP000320643">
    <property type="component" value="Unassembled WGS sequence"/>
</dbReference>
<keyword evidence="1" id="KW-0812">Transmembrane</keyword>
<dbReference type="RefSeq" id="WP_143372394.1">
    <property type="nucleotide sequence ID" value="NZ_VJVZ01000003.1"/>
</dbReference>
<reference evidence="2 3" key="1">
    <citation type="submission" date="2019-07" db="EMBL/GenBank/DDBJ databases">
        <title>Flavobacterium sp. nov., isolated from glacier ice.</title>
        <authorList>
            <person name="Liu Q."/>
            <person name="Xin Y.-H."/>
        </authorList>
    </citation>
    <scope>NUCLEOTIDE SEQUENCE [LARGE SCALE GENOMIC DNA]</scope>
    <source>
        <strain evidence="2 3">ZT4R6</strain>
    </source>
</reference>
<keyword evidence="3" id="KW-1185">Reference proteome</keyword>
<sequence>MNNFKLNEEHKIKSGLTSPQDVYFENFTERLMQQLPAPEIKVVPLYRRKPVWFSAAAGFVVMLTGGYFLLNNSPQATTQPDTAAIENYLVYQTNVTSYDMIDHLDSQDIKELEASIVLNDDAIKDYLSDEDVYLYE</sequence>
<evidence type="ECO:0000313" key="2">
    <source>
        <dbReference type="EMBL" id="TRW25729.1"/>
    </source>
</evidence>
<gene>
    <name evidence="2" type="ORF">FMM05_05770</name>
</gene>
<keyword evidence="1" id="KW-1133">Transmembrane helix</keyword>
<accession>A0A552V5K1</accession>